<feature type="transmembrane region" description="Helical" evidence="6">
    <location>
        <begin position="266"/>
        <end position="289"/>
    </location>
</feature>
<proteinExistence type="predicted"/>
<name>A0A9Q9DTA7_CURCL</name>
<feature type="transmembrane region" description="Helical" evidence="6">
    <location>
        <begin position="301"/>
        <end position="324"/>
    </location>
</feature>
<feature type="transmembrane region" description="Helical" evidence="6">
    <location>
        <begin position="461"/>
        <end position="481"/>
    </location>
</feature>
<keyword evidence="9" id="KW-1185">Reference proteome</keyword>
<evidence type="ECO:0000313" key="8">
    <source>
        <dbReference type="EMBL" id="USP77574.1"/>
    </source>
</evidence>
<sequence length="632" mass="69532">MERKLTEEAVELQQCARRRSPNTVPLRYPGSPPPARSTSSTARVEHDTQFEMAATTESVFVEDVDVDRELRARGRNSNQPSKSGATSPGPDSENEDAPLLNTFRDDYGGARSDGDSNSESEWAGDMDFRHLPWWKRPSIYWLLPPFLLFTTAFGGIIVPKINLIMDLVCEDYYAALQADPISSPMDPGQDRCQNDAISSRSSLFLLYASLCSGLLSAIVSPKIGALSDRYGRKKFMIYNTCGTLLGEIITIMAAKFPETVHVNWILVGYCLEGISGSFIVGMACAHSYASDVVSPQRRNIAFSYFHACLFGGIAIGPALAGYIIDAREKIVGKTEAVLLIFYMALGVHFFFITFLIFFVPESLSKARQEAAREKYQEEVERHEPAQDWINQIRSVNLFRPLKILWPTGPGTSSAVRWNLLLLAATDTIMFGVAMGSMSVVLVYTRRQFDWHELESGRFTTIVNSCRVFSLLVILPIITRVVRGKNGTARLRSTGSDLFDLSVIRAAIFFDMTGYLGYAVARRGELFALSGALGAIGGIGSPTLGAALTKHVPQDQVGQLLGATGLLHAVARVMGPTIFNGIYSATVASFRQTVFVSLAATFGLAFLCSWFIRPHVYIDEDKIHDAAADEAEI</sequence>
<dbReference type="Pfam" id="PF07690">
    <property type="entry name" value="MFS_1"/>
    <property type="match status" value="1"/>
</dbReference>
<dbReference type="PROSITE" id="PS00216">
    <property type="entry name" value="SUGAR_TRANSPORT_1"/>
    <property type="match status" value="1"/>
</dbReference>
<feature type="transmembrane region" description="Helical" evidence="6">
    <location>
        <begin position="559"/>
        <end position="581"/>
    </location>
</feature>
<evidence type="ECO:0000256" key="5">
    <source>
        <dbReference type="SAM" id="MobiDB-lite"/>
    </source>
</evidence>
<evidence type="ECO:0000256" key="6">
    <source>
        <dbReference type="SAM" id="Phobius"/>
    </source>
</evidence>
<protein>
    <recommendedName>
        <fullName evidence="7">Major facilitator superfamily (MFS) profile domain-containing protein</fullName>
    </recommendedName>
</protein>
<evidence type="ECO:0000256" key="4">
    <source>
        <dbReference type="ARBA" id="ARBA00023136"/>
    </source>
</evidence>
<feature type="compositionally biased region" description="Polar residues" evidence="5">
    <location>
        <begin position="75"/>
        <end position="86"/>
    </location>
</feature>
<dbReference type="Proteomes" id="UP001056012">
    <property type="component" value="Chromosome 3"/>
</dbReference>
<organism evidence="8 9">
    <name type="scientific">Curvularia clavata</name>
    <dbReference type="NCBI Taxonomy" id="95742"/>
    <lineage>
        <taxon>Eukaryota</taxon>
        <taxon>Fungi</taxon>
        <taxon>Dikarya</taxon>
        <taxon>Ascomycota</taxon>
        <taxon>Pezizomycotina</taxon>
        <taxon>Dothideomycetes</taxon>
        <taxon>Pleosporomycetidae</taxon>
        <taxon>Pleosporales</taxon>
        <taxon>Pleosporineae</taxon>
        <taxon>Pleosporaceae</taxon>
        <taxon>Curvularia</taxon>
    </lineage>
</organism>
<dbReference type="GO" id="GO:0022857">
    <property type="term" value="F:transmembrane transporter activity"/>
    <property type="evidence" value="ECO:0007669"/>
    <property type="project" value="InterPro"/>
</dbReference>
<dbReference type="InterPro" id="IPR020846">
    <property type="entry name" value="MFS_dom"/>
</dbReference>
<dbReference type="GO" id="GO:0016020">
    <property type="term" value="C:membrane"/>
    <property type="evidence" value="ECO:0007669"/>
    <property type="project" value="UniProtKB-SubCell"/>
</dbReference>
<dbReference type="SUPFAM" id="SSF103473">
    <property type="entry name" value="MFS general substrate transporter"/>
    <property type="match status" value="1"/>
</dbReference>
<feature type="transmembrane region" description="Helical" evidence="6">
    <location>
        <begin position="336"/>
        <end position="359"/>
    </location>
</feature>
<dbReference type="VEuPathDB" id="FungiDB:yc1106_04848"/>
<feature type="region of interest" description="Disordered" evidence="5">
    <location>
        <begin position="71"/>
        <end position="121"/>
    </location>
</feature>
<keyword evidence="2 6" id="KW-0812">Transmembrane</keyword>
<feature type="transmembrane region" description="Helical" evidence="6">
    <location>
        <begin position="502"/>
        <end position="520"/>
    </location>
</feature>
<dbReference type="Gene3D" id="1.20.1250.20">
    <property type="entry name" value="MFS general substrate transporter like domains"/>
    <property type="match status" value="1"/>
</dbReference>
<dbReference type="InterPro" id="IPR005829">
    <property type="entry name" value="Sugar_transporter_CS"/>
</dbReference>
<evidence type="ECO:0000256" key="3">
    <source>
        <dbReference type="ARBA" id="ARBA00022989"/>
    </source>
</evidence>
<dbReference type="InterPro" id="IPR011701">
    <property type="entry name" value="MFS"/>
</dbReference>
<feature type="transmembrane region" description="Helical" evidence="6">
    <location>
        <begin position="526"/>
        <end position="547"/>
    </location>
</feature>
<reference evidence="8" key="1">
    <citation type="submission" date="2021-12" db="EMBL/GenBank/DDBJ databases">
        <title>Curvularia clavata genome.</title>
        <authorList>
            <person name="Cao Y."/>
        </authorList>
    </citation>
    <scope>NUCLEOTIDE SEQUENCE</scope>
    <source>
        <strain evidence="8">Yc1106</strain>
    </source>
</reference>
<comment type="subcellular location">
    <subcellularLocation>
        <location evidence="1">Membrane</location>
        <topology evidence="1">Multi-pass membrane protein</topology>
    </subcellularLocation>
</comment>
<dbReference type="EMBL" id="CP089276">
    <property type="protein sequence ID" value="USP77574.1"/>
    <property type="molecule type" value="Genomic_DNA"/>
</dbReference>
<feature type="transmembrane region" description="Helical" evidence="6">
    <location>
        <begin position="139"/>
        <end position="158"/>
    </location>
</feature>
<evidence type="ECO:0000256" key="1">
    <source>
        <dbReference type="ARBA" id="ARBA00004141"/>
    </source>
</evidence>
<feature type="compositionally biased region" description="Basic and acidic residues" evidence="5">
    <location>
        <begin position="103"/>
        <end position="114"/>
    </location>
</feature>
<evidence type="ECO:0000256" key="2">
    <source>
        <dbReference type="ARBA" id="ARBA00022692"/>
    </source>
</evidence>
<feature type="domain" description="Major facilitator superfamily (MFS) profile" evidence="7">
    <location>
        <begin position="147"/>
        <end position="616"/>
    </location>
</feature>
<feature type="transmembrane region" description="Helical" evidence="6">
    <location>
        <begin position="419"/>
        <end position="441"/>
    </location>
</feature>
<dbReference type="InterPro" id="IPR036259">
    <property type="entry name" value="MFS_trans_sf"/>
</dbReference>
<dbReference type="OrthoDB" id="3026777at2759"/>
<gene>
    <name evidence="8" type="ORF">yc1106_04848</name>
</gene>
<dbReference type="AlphaFoldDB" id="A0A9Q9DTA7"/>
<evidence type="ECO:0000259" key="7">
    <source>
        <dbReference type="PROSITE" id="PS50850"/>
    </source>
</evidence>
<dbReference type="PANTHER" id="PTHR23507">
    <property type="entry name" value="ZGC:174356"/>
    <property type="match status" value="1"/>
</dbReference>
<feature type="transmembrane region" description="Helical" evidence="6">
    <location>
        <begin position="593"/>
        <end position="611"/>
    </location>
</feature>
<evidence type="ECO:0000313" key="9">
    <source>
        <dbReference type="Proteomes" id="UP001056012"/>
    </source>
</evidence>
<keyword evidence="4 6" id="KW-0472">Membrane</keyword>
<feature type="region of interest" description="Disordered" evidence="5">
    <location>
        <begin position="1"/>
        <end position="58"/>
    </location>
</feature>
<feature type="transmembrane region" description="Helical" evidence="6">
    <location>
        <begin position="204"/>
        <end position="223"/>
    </location>
</feature>
<dbReference type="PROSITE" id="PS50850">
    <property type="entry name" value="MFS"/>
    <property type="match status" value="1"/>
</dbReference>
<keyword evidence="3 6" id="KW-1133">Transmembrane helix</keyword>
<accession>A0A9Q9DTA7</accession>
<dbReference type="PANTHER" id="PTHR23507:SF40">
    <property type="entry name" value="TETRACYCLINE-EFFLUX TRANSPORTER"/>
    <property type="match status" value="1"/>
</dbReference>